<dbReference type="Proteomes" id="UP000199516">
    <property type="component" value="Unassembled WGS sequence"/>
</dbReference>
<evidence type="ECO:0000259" key="4">
    <source>
        <dbReference type="PROSITE" id="PS51733"/>
    </source>
</evidence>
<comment type="pathway">
    <text evidence="3">Protein modification; protein lipoylation via endogenous pathway; protein N(6)-(lipoyl)lysine from octanoyl-[acyl-carrier-protein].</text>
</comment>
<keyword evidence="2 3" id="KW-0012">Acyltransferase</keyword>
<evidence type="ECO:0000313" key="5">
    <source>
        <dbReference type="EMBL" id="SFE62715.1"/>
    </source>
</evidence>
<dbReference type="PROSITE" id="PS51733">
    <property type="entry name" value="BPL_LPL_CATALYTIC"/>
    <property type="match status" value="1"/>
</dbReference>
<feature type="domain" description="BPL/LPL catalytic" evidence="4">
    <location>
        <begin position="43"/>
        <end position="227"/>
    </location>
</feature>
<dbReference type="PANTHER" id="PTHR43679">
    <property type="entry name" value="OCTANOYLTRANSFERASE LIPM-RELATED"/>
    <property type="match status" value="1"/>
</dbReference>
<sequence length="280" mass="31901">MNVTQMFHNKKWRWVDHSSSGLQFHPLQSFALDDTFCTSTGNLSSVPVMRAWVHAPTVMLGIQDSRLPYIKDAIPFLEQEGYQVLVRNSGGLAVILDEGVFNLSLIFKEDKTFSIHQGYDLMWELIRLVFADSPGLIEAYEIEGSYCPGSYDLSINGKKFAGISQRRIRGGAAVQIYLAVTGSGSERAAVLREFYERASRGEKAKYEWPRIQPDVMASLSEIYGRNIRIQDVLYRLLTTCQDQGAILQTSSLTEEEWKRFDYNYQRVMERNNKALDISLS</sequence>
<dbReference type="PANTHER" id="PTHR43679:SF2">
    <property type="entry name" value="OCTANOYL-[GCVH]:PROTEIN N-OCTANOYLTRANSFERASE"/>
    <property type="match status" value="1"/>
</dbReference>
<dbReference type="InterPro" id="IPR024897">
    <property type="entry name" value="LipL"/>
</dbReference>
<dbReference type="InterPro" id="IPR045864">
    <property type="entry name" value="aa-tRNA-synth_II/BPL/LPL"/>
</dbReference>
<dbReference type="GO" id="GO:0033819">
    <property type="term" value="F:lipoyl(octanoyl) transferase activity"/>
    <property type="evidence" value="ECO:0007669"/>
    <property type="project" value="InterPro"/>
</dbReference>
<dbReference type="HAMAP" id="MF_02119">
    <property type="entry name" value="LipL"/>
    <property type="match status" value="1"/>
</dbReference>
<protein>
    <recommendedName>
        <fullName evidence="3">Octanoyl-[GcvH]:protein N-octanoyltransferase</fullName>
        <ecNumber evidence="3">2.3.1.204</ecNumber>
    </recommendedName>
    <alternativeName>
        <fullName evidence="3">Octanoyl-[GcvH]:E2 amidotransferase</fullName>
    </alternativeName>
</protein>
<feature type="site" description="Lowers pKa of active site Cys" evidence="3">
    <location>
        <position position="159"/>
    </location>
</feature>
<dbReference type="AlphaFoldDB" id="A0A1I2C3A2"/>
<evidence type="ECO:0000313" key="6">
    <source>
        <dbReference type="Proteomes" id="UP000199516"/>
    </source>
</evidence>
<evidence type="ECO:0000256" key="2">
    <source>
        <dbReference type="ARBA" id="ARBA00023315"/>
    </source>
</evidence>
<dbReference type="EC" id="2.3.1.204" evidence="3"/>
<dbReference type="GO" id="GO:0009249">
    <property type="term" value="P:protein lipoylation"/>
    <property type="evidence" value="ECO:0007669"/>
    <property type="project" value="UniProtKB-UniRule"/>
</dbReference>
<comment type="similarity">
    <text evidence="3">Belongs to the octanoyltransferase LipL family.</text>
</comment>
<accession>A0A1I2C3A2</accession>
<feature type="active site" description="Acyl-thioester intermediate" evidence="3">
    <location>
        <position position="147"/>
    </location>
</feature>
<name>A0A1I2C3A2_9BACI</name>
<dbReference type="RefSeq" id="WP_091659548.1">
    <property type="nucleotide sequence ID" value="NZ_FONT01000002.1"/>
</dbReference>
<keyword evidence="1 3" id="KW-0808">Transferase</keyword>
<dbReference type="InterPro" id="IPR004143">
    <property type="entry name" value="BPL_LPL_catalytic"/>
</dbReference>
<dbReference type="EMBL" id="FONT01000002">
    <property type="protein sequence ID" value="SFE62715.1"/>
    <property type="molecule type" value="Genomic_DNA"/>
</dbReference>
<dbReference type="Gene3D" id="3.30.930.10">
    <property type="entry name" value="Bira Bifunctional Protein, Domain 2"/>
    <property type="match status" value="1"/>
</dbReference>
<dbReference type="SUPFAM" id="SSF55681">
    <property type="entry name" value="Class II aaRS and biotin synthetases"/>
    <property type="match status" value="1"/>
</dbReference>
<comment type="function">
    <text evidence="3">Catalyzes the amidotransfer (transamidation) of the octanoyl moiety from octanoyl-GcvH to the lipoyl domain of the E2 subunit of lipoate-dependent enzymes.</text>
</comment>
<dbReference type="Pfam" id="PF21948">
    <property type="entry name" value="LplA-B_cat"/>
    <property type="match status" value="1"/>
</dbReference>
<evidence type="ECO:0000256" key="1">
    <source>
        <dbReference type="ARBA" id="ARBA00022679"/>
    </source>
</evidence>
<dbReference type="STRING" id="930128.SAMN05192532_102670"/>
<gene>
    <name evidence="3" type="primary">lipL</name>
    <name evidence="5" type="ORF">SAMN05192532_102670</name>
</gene>
<dbReference type="GO" id="GO:0009107">
    <property type="term" value="P:lipoate biosynthetic process"/>
    <property type="evidence" value="ECO:0007669"/>
    <property type="project" value="UniProtKB-UniRule"/>
</dbReference>
<proteinExistence type="inferred from homology"/>
<reference evidence="5 6" key="1">
    <citation type="submission" date="2016-10" db="EMBL/GenBank/DDBJ databases">
        <authorList>
            <person name="de Groot N.N."/>
        </authorList>
    </citation>
    <scope>NUCLEOTIDE SEQUENCE [LARGE SCALE GENOMIC DNA]</scope>
    <source>
        <strain evidence="5 6">DSM 23995</strain>
    </source>
</reference>
<dbReference type="OrthoDB" id="2080934at2"/>
<dbReference type="InterPro" id="IPR050664">
    <property type="entry name" value="Octanoyltrans_LipM/LipL"/>
</dbReference>
<evidence type="ECO:0000256" key="3">
    <source>
        <dbReference type="HAMAP-Rule" id="MF_02119"/>
    </source>
</evidence>
<comment type="miscellaneous">
    <text evidence="3">The reaction proceeds via a thioester-linked acyl-enzyme intermediate.</text>
</comment>
<organism evidence="5 6">
    <name type="scientific">Alteribacillus iranensis</name>
    <dbReference type="NCBI Taxonomy" id="930128"/>
    <lineage>
        <taxon>Bacteria</taxon>
        <taxon>Bacillati</taxon>
        <taxon>Bacillota</taxon>
        <taxon>Bacilli</taxon>
        <taxon>Bacillales</taxon>
        <taxon>Bacillaceae</taxon>
        <taxon>Alteribacillus</taxon>
    </lineage>
</organism>
<keyword evidence="6" id="KW-1185">Reference proteome</keyword>
<comment type="catalytic activity">
    <reaction evidence="3">
        <text>N(6)-octanoyl-L-lysyl-[glycine-cleavage complex H protein] + L-lysyl-[lipoyl-carrier protein] = N(6)-octanoyl-L-lysyl-[lipoyl-carrier protein] + L-lysyl-[glycine-cleavage complex H protein]</text>
        <dbReference type="Rhea" id="RHEA:20213"/>
        <dbReference type="Rhea" id="RHEA-COMP:10500"/>
        <dbReference type="Rhea" id="RHEA-COMP:10501"/>
        <dbReference type="Rhea" id="RHEA-COMP:10503"/>
        <dbReference type="Rhea" id="RHEA-COMP:10504"/>
        <dbReference type="ChEBI" id="CHEBI:29969"/>
        <dbReference type="ChEBI" id="CHEBI:78809"/>
        <dbReference type="EC" id="2.3.1.204"/>
    </reaction>
</comment>
<dbReference type="CDD" id="cd16443">
    <property type="entry name" value="LplA"/>
    <property type="match status" value="1"/>
</dbReference>